<name>A0A9P9X1T7_9PEZI</name>
<sequence>MPPTYKGRKANSGPNVPAIASPPAERFSTHQLKVIDVCLRQTGFDFRGFACGPVAEAEWDALKLLHLDFALPTADPCLTMTASRLAAIIHAAAQCLESSGCTTRDAAFWKEVKKLLSDDSTFQAAPIFDFVKFDNILYRFYSAWVSFRDKNPGMSRTLIQEPYTTSAESKAEDIMELNGTAVKAKTSSKDELLAATDEYIQQTVRGKKNSIALARRHFKAGYRAHFRSELEETYSEAYDKGKREGESEYKIKLKQMKAQIRKEEADLFALNRVTMDRNRQVGQENKSITKEVEDLEAENSELRRLNKELSDLCEASQQRVAMNRPGGSTEKRSNGFAFGEVVDLLD</sequence>
<keyword evidence="1" id="KW-0175">Coiled coil</keyword>
<accession>A0A9P9X1T7</accession>
<dbReference type="Proteomes" id="UP001056436">
    <property type="component" value="Unassembled WGS sequence"/>
</dbReference>
<proteinExistence type="predicted"/>
<protein>
    <submittedName>
        <fullName evidence="3">Uncharacterized protein</fullName>
    </submittedName>
</protein>
<evidence type="ECO:0000256" key="2">
    <source>
        <dbReference type="SAM" id="MobiDB-lite"/>
    </source>
</evidence>
<dbReference type="AlphaFoldDB" id="A0A9P9X1T7"/>
<gene>
    <name evidence="3" type="ORF">CABS02_14188</name>
</gene>
<evidence type="ECO:0000313" key="3">
    <source>
        <dbReference type="EMBL" id="KAI3531395.1"/>
    </source>
</evidence>
<comment type="caution">
    <text evidence="3">The sequence shown here is derived from an EMBL/GenBank/DDBJ whole genome shotgun (WGS) entry which is preliminary data.</text>
</comment>
<organism evidence="3 4">
    <name type="scientific">Colletotrichum abscissum</name>
    <dbReference type="NCBI Taxonomy" id="1671311"/>
    <lineage>
        <taxon>Eukaryota</taxon>
        <taxon>Fungi</taxon>
        <taxon>Dikarya</taxon>
        <taxon>Ascomycota</taxon>
        <taxon>Pezizomycotina</taxon>
        <taxon>Sordariomycetes</taxon>
        <taxon>Hypocreomycetidae</taxon>
        <taxon>Glomerellales</taxon>
        <taxon>Glomerellaceae</taxon>
        <taxon>Colletotrichum</taxon>
        <taxon>Colletotrichum acutatum species complex</taxon>
    </lineage>
</organism>
<feature type="region of interest" description="Disordered" evidence="2">
    <location>
        <begin position="1"/>
        <end position="22"/>
    </location>
</feature>
<reference evidence="3" key="1">
    <citation type="submission" date="2019-01" db="EMBL/GenBank/DDBJ databases">
        <title>Colletotrichum abscissum LGMF1257.</title>
        <authorList>
            <person name="Baroncelli R."/>
        </authorList>
    </citation>
    <scope>NUCLEOTIDE SEQUENCE</scope>
    <source>
        <strain evidence="3">Ca142</strain>
    </source>
</reference>
<dbReference type="EMBL" id="SDAQ01000186">
    <property type="protein sequence ID" value="KAI3531395.1"/>
    <property type="molecule type" value="Genomic_DNA"/>
</dbReference>
<feature type="coiled-coil region" evidence="1">
    <location>
        <begin position="246"/>
        <end position="319"/>
    </location>
</feature>
<evidence type="ECO:0000256" key="1">
    <source>
        <dbReference type="SAM" id="Coils"/>
    </source>
</evidence>
<evidence type="ECO:0000313" key="4">
    <source>
        <dbReference type="Proteomes" id="UP001056436"/>
    </source>
</evidence>
<dbReference type="OrthoDB" id="4827525at2759"/>
<keyword evidence="4" id="KW-1185">Reference proteome</keyword>